<dbReference type="EMBL" id="JAJFAZ020000002">
    <property type="protein sequence ID" value="KAI5341549.1"/>
    <property type="molecule type" value="Genomic_DNA"/>
</dbReference>
<dbReference type="PANTHER" id="PTHR11439:SF467">
    <property type="entry name" value="INTEGRASE CATALYTIC DOMAIN-CONTAINING PROTEIN"/>
    <property type="match status" value="1"/>
</dbReference>
<sequence>MAIVMRILSYLKFARGQGLLFKKNGHLDLEGYTNAHYAGNITHRLSTSCYFTFVDGNLVTCRSMKQNVVSQSFAAAESVQHDRTKSVEVDKHFIEEKLKHKLISIHFVPYSEQLVDMLTHTMSKRRFEDSFDKLGITDMYAPT</sequence>
<comment type="caution">
    <text evidence="1">The sequence shown here is derived from an EMBL/GenBank/DDBJ whole genome shotgun (WGS) entry which is preliminary data.</text>
</comment>
<dbReference type="Proteomes" id="UP001054821">
    <property type="component" value="Chromosome 2"/>
</dbReference>
<protein>
    <submittedName>
        <fullName evidence="1">Uncharacterized protein</fullName>
    </submittedName>
</protein>
<dbReference type="CDD" id="cd09272">
    <property type="entry name" value="RNase_HI_RT_Ty1"/>
    <property type="match status" value="1"/>
</dbReference>
<dbReference type="AlphaFoldDB" id="A0AAD4WDT6"/>
<accession>A0AAD4WDT6</accession>
<reference evidence="1 2" key="1">
    <citation type="journal article" date="2022" name="G3 (Bethesda)">
        <title>Whole-genome sequence and methylome profiling of the almond [Prunus dulcis (Mill.) D.A. Webb] cultivar 'Nonpareil'.</title>
        <authorList>
            <person name="D'Amico-Willman K.M."/>
            <person name="Ouma W.Z."/>
            <person name="Meulia T."/>
            <person name="Sideli G.M."/>
            <person name="Gradziel T.M."/>
            <person name="Fresnedo-Ramirez J."/>
        </authorList>
    </citation>
    <scope>NUCLEOTIDE SEQUENCE [LARGE SCALE GENOMIC DNA]</scope>
    <source>
        <strain evidence="1">Clone GOH B32 T37-40</strain>
    </source>
</reference>
<keyword evidence="2" id="KW-1185">Reference proteome</keyword>
<evidence type="ECO:0000313" key="2">
    <source>
        <dbReference type="Proteomes" id="UP001054821"/>
    </source>
</evidence>
<proteinExistence type="predicted"/>
<organism evidence="1 2">
    <name type="scientific">Prunus dulcis</name>
    <name type="common">Almond</name>
    <name type="synonym">Amygdalus dulcis</name>
    <dbReference type="NCBI Taxonomy" id="3755"/>
    <lineage>
        <taxon>Eukaryota</taxon>
        <taxon>Viridiplantae</taxon>
        <taxon>Streptophyta</taxon>
        <taxon>Embryophyta</taxon>
        <taxon>Tracheophyta</taxon>
        <taxon>Spermatophyta</taxon>
        <taxon>Magnoliopsida</taxon>
        <taxon>eudicotyledons</taxon>
        <taxon>Gunneridae</taxon>
        <taxon>Pentapetalae</taxon>
        <taxon>rosids</taxon>
        <taxon>fabids</taxon>
        <taxon>Rosales</taxon>
        <taxon>Rosaceae</taxon>
        <taxon>Amygdaloideae</taxon>
        <taxon>Amygdaleae</taxon>
        <taxon>Prunus</taxon>
    </lineage>
</organism>
<dbReference type="PANTHER" id="PTHR11439">
    <property type="entry name" value="GAG-POL-RELATED RETROTRANSPOSON"/>
    <property type="match status" value="1"/>
</dbReference>
<gene>
    <name evidence="1" type="ORF">L3X38_009424</name>
</gene>
<evidence type="ECO:0000313" key="1">
    <source>
        <dbReference type="EMBL" id="KAI5341549.1"/>
    </source>
</evidence>
<name>A0AAD4WDT6_PRUDU</name>